<dbReference type="RefSeq" id="WP_345430483.1">
    <property type="nucleotide sequence ID" value="NZ_BAABHK010000002.1"/>
</dbReference>
<dbReference type="Gene3D" id="1.50.10.20">
    <property type="match status" value="1"/>
</dbReference>
<evidence type="ECO:0000313" key="3">
    <source>
        <dbReference type="Proteomes" id="UP001501442"/>
    </source>
</evidence>
<proteinExistence type="predicted"/>
<feature type="domain" description="Lantibiotic biosynthesis protein dehydration" evidence="1">
    <location>
        <begin position="247"/>
        <end position="621"/>
    </location>
</feature>
<evidence type="ECO:0000313" key="2">
    <source>
        <dbReference type="EMBL" id="GAA4623728.1"/>
    </source>
</evidence>
<dbReference type="PRINTS" id="PR01950">
    <property type="entry name" value="LANCSUPER"/>
</dbReference>
<comment type="caution">
    <text evidence="2">The sequence shown here is derived from an EMBL/GenBank/DDBJ whole genome shotgun (WGS) entry which is preliminary data.</text>
</comment>
<protein>
    <submittedName>
        <fullName evidence="2">Type 2 lanthipeptide synthetase LanM family protein</fullName>
    </submittedName>
</protein>
<dbReference type="SUPFAM" id="SSF158745">
    <property type="entry name" value="LanC-like"/>
    <property type="match status" value="1"/>
</dbReference>
<dbReference type="EMBL" id="BAABHK010000002">
    <property type="protein sequence ID" value="GAA4623728.1"/>
    <property type="molecule type" value="Genomic_DNA"/>
</dbReference>
<dbReference type="SMART" id="SM01260">
    <property type="entry name" value="LANC_like"/>
    <property type="match status" value="1"/>
</dbReference>
<dbReference type="PIRSF" id="PIRSF037228">
    <property type="entry name" value="Lant_mod_RumM"/>
    <property type="match status" value="1"/>
</dbReference>
<dbReference type="InterPro" id="IPR017146">
    <property type="entry name" value="Lanti_2_LanM"/>
</dbReference>
<keyword evidence="3" id="KW-1185">Reference proteome</keyword>
<evidence type="ECO:0000259" key="1">
    <source>
        <dbReference type="Pfam" id="PF13575"/>
    </source>
</evidence>
<dbReference type="Pfam" id="PF05147">
    <property type="entry name" value="LANC_like"/>
    <property type="match status" value="1"/>
</dbReference>
<organism evidence="2 3">
    <name type="scientific">Actinoallomurus vinaceus</name>
    <dbReference type="NCBI Taxonomy" id="1080074"/>
    <lineage>
        <taxon>Bacteria</taxon>
        <taxon>Bacillati</taxon>
        <taxon>Actinomycetota</taxon>
        <taxon>Actinomycetes</taxon>
        <taxon>Streptosporangiales</taxon>
        <taxon>Thermomonosporaceae</taxon>
        <taxon>Actinoallomurus</taxon>
    </lineage>
</organism>
<dbReference type="Proteomes" id="UP001501442">
    <property type="component" value="Unassembled WGS sequence"/>
</dbReference>
<accession>A0ABP8U7N4</accession>
<dbReference type="Pfam" id="PF13575">
    <property type="entry name" value="DUF4135"/>
    <property type="match status" value="1"/>
</dbReference>
<name>A0ABP8U7N4_9ACTN</name>
<dbReference type="NCBIfam" id="TIGR03897">
    <property type="entry name" value="lanti_2_LanM"/>
    <property type="match status" value="1"/>
</dbReference>
<gene>
    <name evidence="2" type="ORF">GCM10023196_021070</name>
</gene>
<dbReference type="PRINTS" id="PR01955">
    <property type="entry name" value="LANCFRANKIA"/>
</dbReference>
<dbReference type="InterPro" id="IPR025410">
    <property type="entry name" value="Lant_dehyd"/>
</dbReference>
<dbReference type="CDD" id="cd04792">
    <property type="entry name" value="LanM-like"/>
    <property type="match status" value="1"/>
</dbReference>
<sequence>MGDHPYLDLAARAANLAERMRIVAALESRGGTPPDPVPSLTSFDAWHIARMADRLEAKFGKEALNRSGPARPGRARLVEILTAYRRHELGMATADASTRSVFAGVHASWLPTYQAALSRFGDPDPGSTAVRAEASAEGADPSWRATDVYYGRRAKACEPFLLELGRRLEEARTRHPGLFDRRLVDDFQGHLLDRFELPLAWALEAHANVHCARHGIDKARATRDDYLAYLDATFADAAAYHRFYLAFPVLGRWLAHVTELLSDFGTSLVHRLAADAADIGDAIFGEEIAVFRSIRQGRSDHHAGARTVAIVDVELASGRTGSFVYKPRCIRSEAAMQRLLDRLHHDGVLGFASRPVLPRQGYGYEALIPAGRNHLDSREQVEHVYRELGGHLAIFYVLGGGDLHFENILVADGHAHVCDCETALAVLPRGQERPAGTLLDSVFKTGLLEWPRATTSAAEMRISGYSGGEGYDVPVPVPRLDGPRLGFEASVTHRTDVHVESEASNRVFLGDRLTEPQDFTDAIMNGFDRVYAWFEQRPEDAVRFISETFTDASVRFINWGTQIYAQLLLSARHPKCLVDPLEVDLLANTVRTFPRTWDHEGVLADRELISLWRLDIPIFTTDAHGHRLVHDHATELPSFLDVSPVDHAAQRIRRLSARNRAQQRQYITAGLAAGEVTSPAFVTACLDYAARIGERLCAGLREPSAPSPWTSYELAGGTITEADVEGDLYHGSGGIALFLAYLDSLVPRPEFRRAAERALSHAIARADRENIGAFSGVGGLIYLLTHLHHLWQDRGLLELTERLSRDLPGGVDADTRFDVFGGSAGLIPVLLGLARETDGRGLDTAHRCAARLLRHADADGDTLSWPLADPGDAAANLTGFAHGAAGAGWALIQLGRLADRPSYVDAGRRAFAYEARHFDPVDQDWYDLRTVAGGILRNGRRYANAWCNGASGIGLSRIASWAALGGDDESMLREAYQALSATMRNFPRLMNDTLCHGRSGNAELLLRFALLRDEPAFRLEANVQVRTQWRSIDDADAGVVEHSAGFFPGLMVGMSGFGMHFLRLAAPDRVPSVLLLDPPSASPEDR</sequence>
<reference evidence="3" key="1">
    <citation type="journal article" date="2019" name="Int. J. Syst. Evol. Microbiol.">
        <title>The Global Catalogue of Microorganisms (GCM) 10K type strain sequencing project: providing services to taxonomists for standard genome sequencing and annotation.</title>
        <authorList>
            <consortium name="The Broad Institute Genomics Platform"/>
            <consortium name="The Broad Institute Genome Sequencing Center for Infectious Disease"/>
            <person name="Wu L."/>
            <person name="Ma J."/>
        </authorList>
    </citation>
    <scope>NUCLEOTIDE SEQUENCE [LARGE SCALE GENOMIC DNA]</scope>
    <source>
        <strain evidence="3">JCM 17939</strain>
    </source>
</reference>
<dbReference type="InterPro" id="IPR007822">
    <property type="entry name" value="LANC-like"/>
</dbReference>